<reference evidence="2" key="2">
    <citation type="journal article" date="2018" name="Mol. Plant Microbe Interact.">
        <title>Genome sequence resources for the wheat stripe rust pathogen (Puccinia striiformis f. sp. tritici) and the barley stripe rust pathogen (Puccinia striiformis f. sp. hordei).</title>
        <authorList>
            <person name="Xia C."/>
            <person name="Wang M."/>
            <person name="Yin C."/>
            <person name="Cornejo O.E."/>
            <person name="Hulbert S.H."/>
            <person name="Chen X."/>
        </authorList>
    </citation>
    <scope>NUCLEOTIDE SEQUENCE [LARGE SCALE GENOMIC DNA]</scope>
    <source>
        <strain evidence="2">93-210</strain>
    </source>
</reference>
<protein>
    <submittedName>
        <fullName evidence="1">Uncharacterized protein</fullName>
    </submittedName>
</protein>
<gene>
    <name evidence="1" type="ORF">MJO28_013191</name>
</gene>
<reference evidence="1 2" key="3">
    <citation type="journal article" date="2022" name="Microbiol. Spectr.">
        <title>Folding features and dynamics of 3D genome architecture in plant fungal pathogens.</title>
        <authorList>
            <person name="Xia C."/>
        </authorList>
    </citation>
    <scope>NUCLEOTIDE SEQUENCE [LARGE SCALE GENOMIC DNA]</scope>
    <source>
        <strain evidence="1 2">93-210</strain>
    </source>
</reference>
<dbReference type="EMBL" id="CM045877">
    <property type="protein sequence ID" value="KAI7940906.1"/>
    <property type="molecule type" value="Genomic_DNA"/>
</dbReference>
<comment type="caution">
    <text evidence="1">The sequence shown here is derived from an EMBL/GenBank/DDBJ whole genome shotgun (WGS) entry which is preliminary data.</text>
</comment>
<sequence length="133" mass="14007">MTLLAILVTLIASICLLEGLSAAPIAKEPLHGKSTDDDQIGNHTELKSHPNTPVKTSDNQVKPRPLNHGPPGRGTTNAHSSRQKGPQPASGHNSSRQLDPPGALIPTPGSSTRKPLKFTSFGGAVLLYSSEFM</sequence>
<dbReference type="Proteomes" id="UP001060170">
    <property type="component" value="Chromosome 13"/>
</dbReference>
<name>A0ACC0DY22_9BASI</name>
<evidence type="ECO:0000313" key="2">
    <source>
        <dbReference type="Proteomes" id="UP001060170"/>
    </source>
</evidence>
<accession>A0ACC0DY22</accession>
<keyword evidence="2" id="KW-1185">Reference proteome</keyword>
<organism evidence="1 2">
    <name type="scientific">Puccinia striiformis f. sp. tritici</name>
    <dbReference type="NCBI Taxonomy" id="168172"/>
    <lineage>
        <taxon>Eukaryota</taxon>
        <taxon>Fungi</taxon>
        <taxon>Dikarya</taxon>
        <taxon>Basidiomycota</taxon>
        <taxon>Pucciniomycotina</taxon>
        <taxon>Pucciniomycetes</taxon>
        <taxon>Pucciniales</taxon>
        <taxon>Pucciniaceae</taxon>
        <taxon>Puccinia</taxon>
    </lineage>
</organism>
<reference evidence="2" key="1">
    <citation type="journal article" date="2018" name="BMC Genomics">
        <title>Genomic insights into host adaptation between the wheat stripe rust pathogen (Puccinia striiformis f. sp. tritici) and the barley stripe rust pathogen (Puccinia striiformis f. sp. hordei).</title>
        <authorList>
            <person name="Xia C."/>
            <person name="Wang M."/>
            <person name="Yin C."/>
            <person name="Cornejo O.E."/>
            <person name="Hulbert S.H."/>
            <person name="Chen X."/>
        </authorList>
    </citation>
    <scope>NUCLEOTIDE SEQUENCE [LARGE SCALE GENOMIC DNA]</scope>
    <source>
        <strain evidence="2">93-210</strain>
    </source>
</reference>
<proteinExistence type="predicted"/>
<evidence type="ECO:0000313" key="1">
    <source>
        <dbReference type="EMBL" id="KAI7940906.1"/>
    </source>
</evidence>